<dbReference type="AlphaFoldDB" id="A0A5B7E061"/>
<proteinExistence type="predicted"/>
<keyword evidence="2" id="KW-1185">Reference proteome</keyword>
<dbReference type="EMBL" id="VSRR010001744">
    <property type="protein sequence ID" value="MPC27412.1"/>
    <property type="molecule type" value="Genomic_DNA"/>
</dbReference>
<name>A0A5B7E061_PORTR</name>
<sequence>MCDVSEGRQLGITDVTGNSEDLVKSEYSCLPAVISRRAVGGGAPRHTSWESRPGRRRAASIAWGCVAVAITITPVDKIITNTQCVVEQVCELPTISTACHTIQEVQQSGHHPSTAAPVPGPTHKVQIVQEEETRRPAVGNKAQFHNLQYLERSPPAAPLWRSPLPLAHIHMFEECKYCVSPGVPSTPAGERMLNVTSLASNDGHPAVMVMSSPSLNSAHKTSMAGKILSLAVRETNGPLKPLLVATTGCMATTRE</sequence>
<evidence type="ECO:0000313" key="2">
    <source>
        <dbReference type="Proteomes" id="UP000324222"/>
    </source>
</evidence>
<gene>
    <name evidence="1" type="ORF">E2C01_020583</name>
</gene>
<protein>
    <submittedName>
        <fullName evidence="1">Uncharacterized protein</fullName>
    </submittedName>
</protein>
<accession>A0A5B7E061</accession>
<organism evidence="1 2">
    <name type="scientific">Portunus trituberculatus</name>
    <name type="common">Swimming crab</name>
    <name type="synonym">Neptunus trituberculatus</name>
    <dbReference type="NCBI Taxonomy" id="210409"/>
    <lineage>
        <taxon>Eukaryota</taxon>
        <taxon>Metazoa</taxon>
        <taxon>Ecdysozoa</taxon>
        <taxon>Arthropoda</taxon>
        <taxon>Crustacea</taxon>
        <taxon>Multicrustacea</taxon>
        <taxon>Malacostraca</taxon>
        <taxon>Eumalacostraca</taxon>
        <taxon>Eucarida</taxon>
        <taxon>Decapoda</taxon>
        <taxon>Pleocyemata</taxon>
        <taxon>Brachyura</taxon>
        <taxon>Eubrachyura</taxon>
        <taxon>Portunoidea</taxon>
        <taxon>Portunidae</taxon>
        <taxon>Portuninae</taxon>
        <taxon>Portunus</taxon>
    </lineage>
</organism>
<evidence type="ECO:0000313" key="1">
    <source>
        <dbReference type="EMBL" id="MPC27412.1"/>
    </source>
</evidence>
<dbReference type="Proteomes" id="UP000324222">
    <property type="component" value="Unassembled WGS sequence"/>
</dbReference>
<comment type="caution">
    <text evidence="1">The sequence shown here is derived from an EMBL/GenBank/DDBJ whole genome shotgun (WGS) entry which is preliminary data.</text>
</comment>
<reference evidence="1 2" key="1">
    <citation type="submission" date="2019-05" db="EMBL/GenBank/DDBJ databases">
        <title>Another draft genome of Portunus trituberculatus and its Hox gene families provides insights of decapod evolution.</title>
        <authorList>
            <person name="Jeong J.-H."/>
            <person name="Song I."/>
            <person name="Kim S."/>
            <person name="Choi T."/>
            <person name="Kim D."/>
            <person name="Ryu S."/>
            <person name="Kim W."/>
        </authorList>
    </citation>
    <scope>NUCLEOTIDE SEQUENCE [LARGE SCALE GENOMIC DNA]</scope>
    <source>
        <tissue evidence="1">Muscle</tissue>
    </source>
</reference>